<dbReference type="eggNOG" id="ENOG502ZX8M">
    <property type="taxonomic scope" value="Bacteria"/>
</dbReference>
<keyword evidence="1" id="KW-0472">Membrane</keyword>
<reference evidence="3 4" key="1">
    <citation type="journal article" date="2011" name="Stand. Genomic Sci.">
        <title>Complete genome sequence of Treponema succinifaciens type strain (6091).</title>
        <authorList>
            <person name="Han C."/>
            <person name="Gronow S."/>
            <person name="Teshima H."/>
            <person name="Lapidus A."/>
            <person name="Nolan M."/>
            <person name="Lucas S."/>
            <person name="Hammon N."/>
            <person name="Deshpande S."/>
            <person name="Cheng J.F."/>
            <person name="Zeytun A."/>
            <person name="Tapia R."/>
            <person name="Goodwin L."/>
            <person name="Pitluck S."/>
            <person name="Liolios K."/>
            <person name="Pagani I."/>
            <person name="Ivanova N."/>
            <person name="Mavromatis K."/>
            <person name="Mikhailova N."/>
            <person name="Huntemann M."/>
            <person name="Pati A."/>
            <person name="Chen A."/>
            <person name="Palaniappan K."/>
            <person name="Land M."/>
            <person name="Hauser L."/>
            <person name="Brambilla E.M."/>
            <person name="Rohde M."/>
            <person name="Goker M."/>
            <person name="Woyke T."/>
            <person name="Bristow J."/>
            <person name="Eisen J.A."/>
            <person name="Markowitz V."/>
            <person name="Hugenholtz P."/>
            <person name="Kyrpides N.C."/>
            <person name="Klenk H.P."/>
            <person name="Detter J.C."/>
        </authorList>
    </citation>
    <scope>NUCLEOTIDE SEQUENCE [LARGE SCALE GENOMIC DNA]</scope>
    <source>
        <strain evidence="4">ATCC 33096 / DSM 2489 / 6091</strain>
    </source>
</reference>
<proteinExistence type="predicted"/>
<dbReference type="AlphaFoldDB" id="F2NVL1"/>
<accession>F2NVL1</accession>
<keyword evidence="2" id="KW-0732">Signal</keyword>
<dbReference type="KEGG" id="tsu:Tresu_1074"/>
<reference evidence="4" key="2">
    <citation type="submission" date="2011-04" db="EMBL/GenBank/DDBJ databases">
        <title>The complete genome of chromosome of Treponema succinifaciens DSM 2489.</title>
        <authorList>
            <person name="Lucas S."/>
            <person name="Copeland A."/>
            <person name="Lapidus A."/>
            <person name="Bruce D."/>
            <person name="Goodwin L."/>
            <person name="Pitluck S."/>
            <person name="Peters L."/>
            <person name="Kyrpides N."/>
            <person name="Mavromatis K."/>
            <person name="Ivanova N."/>
            <person name="Ovchinnikova G."/>
            <person name="Teshima H."/>
            <person name="Detter J.C."/>
            <person name="Tapia R."/>
            <person name="Han C."/>
            <person name="Land M."/>
            <person name="Hauser L."/>
            <person name="Markowitz V."/>
            <person name="Cheng J.-F."/>
            <person name="Hugenholtz P."/>
            <person name="Woyke T."/>
            <person name="Wu D."/>
            <person name="Gronow S."/>
            <person name="Wellnitz S."/>
            <person name="Brambilla E."/>
            <person name="Klenk H.-P."/>
            <person name="Eisen J.A."/>
        </authorList>
    </citation>
    <scope>NUCLEOTIDE SEQUENCE [LARGE SCALE GENOMIC DNA]</scope>
    <source>
        <strain evidence="4">ATCC 33096 / DSM 2489 / 6091</strain>
    </source>
</reference>
<evidence type="ECO:0000256" key="2">
    <source>
        <dbReference type="SAM" id="SignalP"/>
    </source>
</evidence>
<feature type="transmembrane region" description="Helical" evidence="1">
    <location>
        <begin position="322"/>
        <end position="340"/>
    </location>
</feature>
<feature type="transmembrane region" description="Helical" evidence="1">
    <location>
        <begin position="390"/>
        <end position="421"/>
    </location>
</feature>
<sequence length="663" mass="76186">MGKNFLLKAMCFLFFFAATFTQNLFSQENIETNLNIYTTQKIEDFLTQSKISFGIQDIAPQNAGIFPKNILVEIPADKNSKEDDTNKSGITDVFFVFSQEFFLEKKEFIADFIDSTYKKKLPYNCIISFTAENESFPLPSVQASKTATEELAKSIFSSESACAILIRNEKNAPPFIFTEGAGTTSPQWIVQTLKKSCLQNQKPMGVKTSMLYIYKPQYYKNNRRLSAFLKNDIPAAEIPLGHAQKDANILSDIQDNLISARSQTWNKHYNFIPLGIYGLWLNEAQLTAIYLFFTISVLFFICFYSFTYTGKNEAILKDMSRTWFSIPAYLIITAAFLTLFQKLFFFTAENGVLYFGLKIFPTLLAMFLLVFVQILFNFRISLSANRFHGIILTALNVFIFSALDLSLMFIFIIEYMIVFLFRKRKSLFFIIPCIFLMTIPLLWIAASVFVDINQRKISNLTDTTFFENLIFSFAILPFIFQWIKLILVSHIKEFKSSKKILLLQGILVSVAGAGIICAVFFAAAKFVQGNFPAHQKKQTQITENVEIHPAKFLRSRKAKFDIFENKLQIVPESGFKILRCLATFESKEELPFYECNFDYNFISENKVSIEIPDAPENELKILFMSENELKLEAEIELFMMNANGQIFHFTEKIKNEGKNANEI</sequence>
<keyword evidence="4" id="KW-1185">Reference proteome</keyword>
<name>F2NVL1_TRES6</name>
<dbReference type="EMBL" id="CP002631">
    <property type="protein sequence ID" value="AEB13990.1"/>
    <property type="molecule type" value="Genomic_DNA"/>
</dbReference>
<gene>
    <name evidence="3" type="ordered locus">Tresu_1074</name>
</gene>
<feature type="signal peptide" evidence="2">
    <location>
        <begin position="1"/>
        <end position="26"/>
    </location>
</feature>
<dbReference type="RefSeq" id="WP_013701280.1">
    <property type="nucleotide sequence ID" value="NC_015385.1"/>
</dbReference>
<feature type="transmembrane region" description="Helical" evidence="1">
    <location>
        <begin position="427"/>
        <end position="452"/>
    </location>
</feature>
<protein>
    <submittedName>
        <fullName evidence="3">Uncharacterized protein</fullName>
    </submittedName>
</protein>
<evidence type="ECO:0000313" key="4">
    <source>
        <dbReference type="Proteomes" id="UP000006852"/>
    </source>
</evidence>
<dbReference type="Proteomes" id="UP000006852">
    <property type="component" value="Chromosome"/>
</dbReference>
<evidence type="ECO:0000313" key="3">
    <source>
        <dbReference type="EMBL" id="AEB13990.1"/>
    </source>
</evidence>
<feature type="transmembrane region" description="Helical" evidence="1">
    <location>
        <begin position="289"/>
        <end position="310"/>
    </location>
</feature>
<dbReference type="HOGENOM" id="CLU_413834_0_0_12"/>
<feature type="transmembrane region" description="Helical" evidence="1">
    <location>
        <begin position="464"/>
        <end position="483"/>
    </location>
</feature>
<evidence type="ECO:0000256" key="1">
    <source>
        <dbReference type="SAM" id="Phobius"/>
    </source>
</evidence>
<feature type="transmembrane region" description="Helical" evidence="1">
    <location>
        <begin position="503"/>
        <end position="527"/>
    </location>
</feature>
<feature type="chain" id="PRO_5003287243" evidence="2">
    <location>
        <begin position="27"/>
        <end position="663"/>
    </location>
</feature>
<organism evidence="3 4">
    <name type="scientific">Treponema succinifaciens (strain ATCC 33096 / DSM 2489 / 6091)</name>
    <dbReference type="NCBI Taxonomy" id="869209"/>
    <lineage>
        <taxon>Bacteria</taxon>
        <taxon>Pseudomonadati</taxon>
        <taxon>Spirochaetota</taxon>
        <taxon>Spirochaetia</taxon>
        <taxon>Spirochaetales</taxon>
        <taxon>Treponemataceae</taxon>
        <taxon>Treponema</taxon>
    </lineage>
</organism>
<keyword evidence="1" id="KW-1133">Transmembrane helix</keyword>
<feature type="transmembrane region" description="Helical" evidence="1">
    <location>
        <begin position="352"/>
        <end position="378"/>
    </location>
</feature>
<dbReference type="OrthoDB" id="357551at2"/>
<dbReference type="GeneID" id="302998237"/>
<keyword evidence="1" id="KW-0812">Transmembrane</keyword>